<feature type="domain" description="Fungal-type protein kinase" evidence="1">
    <location>
        <begin position="129"/>
        <end position="268"/>
    </location>
</feature>
<evidence type="ECO:0000313" key="3">
    <source>
        <dbReference type="Proteomes" id="UP001221757"/>
    </source>
</evidence>
<dbReference type="InterPro" id="IPR008266">
    <property type="entry name" value="Tyr_kinase_AS"/>
</dbReference>
<dbReference type="Gene3D" id="1.10.510.10">
    <property type="entry name" value="Transferase(Phosphotransferase) domain 1"/>
    <property type="match status" value="1"/>
</dbReference>
<dbReference type="SUPFAM" id="SSF56112">
    <property type="entry name" value="Protein kinase-like (PK-like)"/>
    <property type="match status" value="1"/>
</dbReference>
<keyword evidence="3" id="KW-1185">Reference proteome</keyword>
<dbReference type="AlphaFoldDB" id="A0AAD7D991"/>
<organism evidence="2 3">
    <name type="scientific">Mycena rosella</name>
    <name type="common">Pink bonnet</name>
    <name type="synonym">Agaricus rosellus</name>
    <dbReference type="NCBI Taxonomy" id="1033263"/>
    <lineage>
        <taxon>Eukaryota</taxon>
        <taxon>Fungi</taxon>
        <taxon>Dikarya</taxon>
        <taxon>Basidiomycota</taxon>
        <taxon>Agaricomycotina</taxon>
        <taxon>Agaricomycetes</taxon>
        <taxon>Agaricomycetidae</taxon>
        <taxon>Agaricales</taxon>
        <taxon>Marasmiineae</taxon>
        <taxon>Mycenaceae</taxon>
        <taxon>Mycena</taxon>
    </lineage>
</organism>
<dbReference type="InterPro" id="IPR040976">
    <property type="entry name" value="Pkinase_fungal"/>
</dbReference>
<sequence>MADRRASGEITVDSTRLYVHHLVYSNDSFGRSTRVFCVSREMTDLEKHQYLNENPALSRDQVAGLPFYDGLFALKSPSPISGVRRTSGTSKRESRKRGCRTSCFPKSTVSSYVWTGSKVLDDLRGWLDPTLSPFKRTLSQFQDLAEVFLSLQDVAKGVKGLLEVGLLHRDITPGNILLAEDLIEHTVHTVTPHGLFIRRAQGPQTGGLLHNMDMCGIAREIIPETPSEHSPFTPRFEGPAPFMALGPLGAVGHHTAFDDLQSIFYVLYLLFFTSDGSALAAYPDRSVGEPVQWPEEILAWTAPRSPLTPRVLLRQKYDFFNSRDTTTPFIDVLKKDILPRWRPHSAAIAELVTALYRTLWVEVPDRGPGARKYHGDFMPCDAADDHDAARAADAFIDLLGELAEKARRTLPL</sequence>
<dbReference type="Pfam" id="PF17667">
    <property type="entry name" value="Pkinase_fungal"/>
    <property type="match status" value="1"/>
</dbReference>
<accession>A0AAD7D991</accession>
<comment type="caution">
    <text evidence="2">The sequence shown here is derived from an EMBL/GenBank/DDBJ whole genome shotgun (WGS) entry which is preliminary data.</text>
</comment>
<gene>
    <name evidence="2" type="ORF">B0H17DRAFT_1072656</name>
</gene>
<name>A0AAD7D991_MYCRO</name>
<dbReference type="GO" id="GO:0004672">
    <property type="term" value="F:protein kinase activity"/>
    <property type="evidence" value="ECO:0007669"/>
    <property type="project" value="InterPro"/>
</dbReference>
<proteinExistence type="predicted"/>
<dbReference type="InterPro" id="IPR011009">
    <property type="entry name" value="Kinase-like_dom_sf"/>
</dbReference>
<protein>
    <recommendedName>
        <fullName evidence="1">Fungal-type protein kinase domain-containing protein</fullName>
    </recommendedName>
</protein>
<evidence type="ECO:0000259" key="1">
    <source>
        <dbReference type="Pfam" id="PF17667"/>
    </source>
</evidence>
<dbReference type="PROSITE" id="PS00109">
    <property type="entry name" value="PROTEIN_KINASE_TYR"/>
    <property type="match status" value="1"/>
</dbReference>
<dbReference type="EMBL" id="JARKIE010000099">
    <property type="protein sequence ID" value="KAJ7686083.1"/>
    <property type="molecule type" value="Genomic_DNA"/>
</dbReference>
<reference evidence="2" key="1">
    <citation type="submission" date="2023-03" db="EMBL/GenBank/DDBJ databases">
        <title>Massive genome expansion in bonnet fungi (Mycena s.s.) driven by repeated elements and novel gene families across ecological guilds.</title>
        <authorList>
            <consortium name="Lawrence Berkeley National Laboratory"/>
            <person name="Harder C.B."/>
            <person name="Miyauchi S."/>
            <person name="Viragh M."/>
            <person name="Kuo A."/>
            <person name="Thoen E."/>
            <person name="Andreopoulos B."/>
            <person name="Lu D."/>
            <person name="Skrede I."/>
            <person name="Drula E."/>
            <person name="Henrissat B."/>
            <person name="Morin E."/>
            <person name="Kohler A."/>
            <person name="Barry K."/>
            <person name="LaButti K."/>
            <person name="Morin E."/>
            <person name="Salamov A."/>
            <person name="Lipzen A."/>
            <person name="Mereny Z."/>
            <person name="Hegedus B."/>
            <person name="Baldrian P."/>
            <person name="Stursova M."/>
            <person name="Weitz H."/>
            <person name="Taylor A."/>
            <person name="Grigoriev I.V."/>
            <person name="Nagy L.G."/>
            <person name="Martin F."/>
            <person name="Kauserud H."/>
        </authorList>
    </citation>
    <scope>NUCLEOTIDE SEQUENCE</scope>
    <source>
        <strain evidence="2">CBHHK067</strain>
    </source>
</reference>
<dbReference type="Proteomes" id="UP001221757">
    <property type="component" value="Unassembled WGS sequence"/>
</dbReference>
<evidence type="ECO:0000313" key="2">
    <source>
        <dbReference type="EMBL" id="KAJ7686083.1"/>
    </source>
</evidence>